<organism evidence="1 2">
    <name type="scientific">Mycena venus</name>
    <dbReference type="NCBI Taxonomy" id="2733690"/>
    <lineage>
        <taxon>Eukaryota</taxon>
        <taxon>Fungi</taxon>
        <taxon>Dikarya</taxon>
        <taxon>Basidiomycota</taxon>
        <taxon>Agaricomycotina</taxon>
        <taxon>Agaricomycetes</taxon>
        <taxon>Agaricomycetidae</taxon>
        <taxon>Agaricales</taxon>
        <taxon>Marasmiineae</taxon>
        <taxon>Mycenaceae</taxon>
        <taxon>Mycena</taxon>
    </lineage>
</organism>
<gene>
    <name evidence="1" type="ORF">MVEN_00142600</name>
</gene>
<sequence length="563" mass="63087">MDDEVLVGPPETSMLSSSSNIGGTFHTVISNSTSGDITMIGCKTTSNFVLTAAQTLPSDFRRIHFGDIDLRQELRVDYAKMVVHKRAFGPQVYSARVHGGESTVALYRGDRAEEEWKRGFKKYASLRHPNIIQLWGVASAGDIHALLFHGVDLIPFQQYVNHYRHSRPRVPVYIYASCSPEFMAASEYIHSASRKHLLEKKSTFWIRRSTSQLCVELVQPNDPIDLGSWRLVDISKGAHSLIESHMEDTLTKSLSLEDYHHICWFHLAQYREISGSLSSSVNLGAIIYCSLSNKLDESVEIVSLPDMEVVRYPWSVGRVIGEAMEDGWTRFDCGDVLNNKPRLYRSIYPTSVRPWLSQANHTFERLGITSNFDSYVFVLRADFCLNISGNMEPVAGFLFLCPVEDFQTGPSSFSCPKCPAYWSLDPAGVERLSMEKAIQLGFPSFQLTTEIQGRCWDASVYDGLRQFHHAKGYAPESQDVALHLGHSLYQSFKITTHPAPAMRLIEKTSLKEAEQVAHANPNVHRKYCRADSFIKAVSNALETAKAAMDTAAKLLEETGGISA</sequence>
<protein>
    <recommendedName>
        <fullName evidence="3">Protein kinase domain-containing protein</fullName>
    </recommendedName>
</protein>
<evidence type="ECO:0008006" key="3">
    <source>
        <dbReference type="Google" id="ProtNLM"/>
    </source>
</evidence>
<dbReference type="OrthoDB" id="3021386at2759"/>
<evidence type="ECO:0000313" key="2">
    <source>
        <dbReference type="Proteomes" id="UP000620124"/>
    </source>
</evidence>
<accession>A0A8H6Z079</accession>
<dbReference type="AlphaFoldDB" id="A0A8H6Z079"/>
<dbReference type="Proteomes" id="UP000620124">
    <property type="component" value="Unassembled WGS sequence"/>
</dbReference>
<dbReference type="EMBL" id="JACAZI010000002">
    <property type="protein sequence ID" value="KAF7368227.1"/>
    <property type="molecule type" value="Genomic_DNA"/>
</dbReference>
<comment type="caution">
    <text evidence="1">The sequence shown here is derived from an EMBL/GenBank/DDBJ whole genome shotgun (WGS) entry which is preliminary data.</text>
</comment>
<reference evidence="1" key="1">
    <citation type="submission" date="2020-05" db="EMBL/GenBank/DDBJ databases">
        <title>Mycena genomes resolve the evolution of fungal bioluminescence.</title>
        <authorList>
            <person name="Tsai I.J."/>
        </authorList>
    </citation>
    <scope>NUCLEOTIDE SEQUENCE</scope>
    <source>
        <strain evidence="1">CCC161011</strain>
    </source>
</reference>
<keyword evidence="2" id="KW-1185">Reference proteome</keyword>
<name>A0A8H6Z079_9AGAR</name>
<evidence type="ECO:0000313" key="1">
    <source>
        <dbReference type="EMBL" id="KAF7368227.1"/>
    </source>
</evidence>
<proteinExistence type="predicted"/>